<dbReference type="GO" id="GO:0006031">
    <property type="term" value="P:chitin biosynthetic process"/>
    <property type="evidence" value="ECO:0007669"/>
    <property type="project" value="TreeGrafter"/>
</dbReference>
<keyword evidence="6 11" id="KW-0812">Transmembrane</keyword>
<feature type="transmembrane region" description="Helical" evidence="11">
    <location>
        <begin position="966"/>
        <end position="988"/>
    </location>
</feature>
<evidence type="ECO:0000256" key="7">
    <source>
        <dbReference type="ARBA" id="ARBA00022989"/>
    </source>
</evidence>
<keyword evidence="9" id="KW-0325">Glycoprotein</keyword>
<feature type="transmembrane region" description="Helical" evidence="11">
    <location>
        <begin position="1020"/>
        <end position="1044"/>
    </location>
</feature>
<feature type="transmembrane region" description="Helical" evidence="11">
    <location>
        <begin position="83"/>
        <end position="104"/>
    </location>
</feature>
<evidence type="ECO:0000256" key="1">
    <source>
        <dbReference type="ARBA" id="ARBA00004651"/>
    </source>
</evidence>
<evidence type="ECO:0000256" key="10">
    <source>
        <dbReference type="SAM" id="MobiDB-lite"/>
    </source>
</evidence>
<protein>
    <recommendedName>
        <fullName evidence="2">chitin synthase</fullName>
        <ecNumber evidence="2">2.4.1.16</ecNumber>
    </recommendedName>
</protein>
<evidence type="ECO:0000256" key="6">
    <source>
        <dbReference type="ARBA" id="ARBA00022692"/>
    </source>
</evidence>
<evidence type="ECO:0000256" key="2">
    <source>
        <dbReference type="ARBA" id="ARBA00012543"/>
    </source>
</evidence>
<dbReference type="CDD" id="cd04190">
    <property type="entry name" value="Chitin_synth_C"/>
    <property type="match status" value="1"/>
</dbReference>
<evidence type="ECO:0000259" key="12">
    <source>
        <dbReference type="Pfam" id="PF22997"/>
    </source>
</evidence>
<reference evidence="13" key="2">
    <citation type="submission" date="2023-02" db="EMBL/GenBank/DDBJ databases">
        <authorList>
            <consortium name="DOE Joint Genome Institute"/>
            <person name="Mondo S.J."/>
            <person name="Chang Y."/>
            <person name="Wang Y."/>
            <person name="Ahrendt S."/>
            <person name="Andreopoulos W."/>
            <person name="Barry K."/>
            <person name="Beard J."/>
            <person name="Benny G.L."/>
            <person name="Blankenship S."/>
            <person name="Bonito G."/>
            <person name="Cuomo C."/>
            <person name="Desiro A."/>
            <person name="Gervers K.A."/>
            <person name="Hundley H."/>
            <person name="Kuo A."/>
            <person name="LaButti K."/>
            <person name="Lang B.F."/>
            <person name="Lipzen A."/>
            <person name="O'Donnell K."/>
            <person name="Pangilinan J."/>
            <person name="Reynolds N."/>
            <person name="Sandor L."/>
            <person name="Smith M.W."/>
            <person name="Tsang A."/>
            <person name="Grigoriev I.V."/>
            <person name="Stajich J.E."/>
            <person name="Spatafora J.W."/>
        </authorList>
    </citation>
    <scope>NUCLEOTIDE SEQUENCE</scope>
    <source>
        <strain evidence="13">RSA 2281</strain>
    </source>
</reference>
<feature type="compositionally biased region" description="Low complexity" evidence="10">
    <location>
        <begin position="468"/>
        <end position="479"/>
    </location>
</feature>
<dbReference type="GO" id="GO:0005886">
    <property type="term" value="C:plasma membrane"/>
    <property type="evidence" value="ECO:0007669"/>
    <property type="project" value="UniProtKB-SubCell"/>
</dbReference>
<dbReference type="InterPro" id="IPR004835">
    <property type="entry name" value="Chitin_synth"/>
</dbReference>
<keyword evidence="8 11" id="KW-0472">Membrane</keyword>
<feature type="region of interest" description="Disordered" evidence="10">
    <location>
        <begin position="1"/>
        <end position="24"/>
    </location>
</feature>
<evidence type="ECO:0000256" key="4">
    <source>
        <dbReference type="ARBA" id="ARBA00022676"/>
    </source>
</evidence>
<keyword evidence="4" id="KW-0328">Glycosyltransferase</keyword>
<comment type="caution">
    <text evidence="13">The sequence shown here is derived from an EMBL/GenBank/DDBJ whole genome shotgun (WGS) entry which is preliminary data.</text>
</comment>
<dbReference type="AlphaFoldDB" id="A0AAD5JMZ5"/>
<feature type="region of interest" description="Disordered" evidence="10">
    <location>
        <begin position="462"/>
        <end position="483"/>
    </location>
</feature>
<dbReference type="Proteomes" id="UP001209540">
    <property type="component" value="Unassembled WGS sequence"/>
</dbReference>
<gene>
    <name evidence="13" type="ORF">BDA99DRAFT_549119</name>
</gene>
<keyword evidence="5" id="KW-0808">Transferase</keyword>
<comment type="subcellular location">
    <subcellularLocation>
        <location evidence="1">Cell membrane</location>
        <topology evidence="1">Multi-pass membrane protein</topology>
    </subcellularLocation>
</comment>
<feature type="transmembrane region" description="Helical" evidence="11">
    <location>
        <begin position="994"/>
        <end position="1013"/>
    </location>
</feature>
<dbReference type="SUPFAM" id="SSF53448">
    <property type="entry name" value="Nucleotide-diphospho-sugar transferases"/>
    <property type="match status" value="1"/>
</dbReference>
<feature type="domain" description="Chitin synthase 4-like" evidence="12">
    <location>
        <begin position="237"/>
        <end position="317"/>
    </location>
</feature>
<reference evidence="13" key="1">
    <citation type="journal article" date="2022" name="IScience">
        <title>Evolution of zygomycete secretomes and the origins of terrestrial fungal ecologies.</title>
        <authorList>
            <person name="Chang Y."/>
            <person name="Wang Y."/>
            <person name="Mondo S."/>
            <person name="Ahrendt S."/>
            <person name="Andreopoulos W."/>
            <person name="Barry K."/>
            <person name="Beard J."/>
            <person name="Benny G.L."/>
            <person name="Blankenship S."/>
            <person name="Bonito G."/>
            <person name="Cuomo C."/>
            <person name="Desiro A."/>
            <person name="Gervers K.A."/>
            <person name="Hundley H."/>
            <person name="Kuo A."/>
            <person name="LaButti K."/>
            <person name="Lang B.F."/>
            <person name="Lipzen A."/>
            <person name="O'Donnell K."/>
            <person name="Pangilinan J."/>
            <person name="Reynolds N."/>
            <person name="Sandor L."/>
            <person name="Smith M.E."/>
            <person name="Tsang A."/>
            <person name="Grigoriev I.V."/>
            <person name="Stajich J.E."/>
            <person name="Spatafora J.W."/>
        </authorList>
    </citation>
    <scope>NUCLEOTIDE SEQUENCE</scope>
    <source>
        <strain evidence="13">RSA 2281</strain>
    </source>
</reference>
<dbReference type="PANTHER" id="PTHR22914">
    <property type="entry name" value="CHITIN SYNTHASE"/>
    <property type="match status" value="1"/>
</dbReference>
<dbReference type="Pfam" id="PF03142">
    <property type="entry name" value="Chitin_synth_2"/>
    <property type="match status" value="1"/>
</dbReference>
<evidence type="ECO:0000256" key="11">
    <source>
        <dbReference type="SAM" id="Phobius"/>
    </source>
</evidence>
<dbReference type="InterPro" id="IPR029044">
    <property type="entry name" value="Nucleotide-diphossugar_trans"/>
</dbReference>
<dbReference type="Pfam" id="PF22997">
    <property type="entry name" value="CHS4"/>
    <property type="match status" value="1"/>
</dbReference>
<dbReference type="InterPro" id="IPR054295">
    <property type="entry name" value="CHS4-like_dom"/>
</dbReference>
<dbReference type="GO" id="GO:0030428">
    <property type="term" value="C:cell septum"/>
    <property type="evidence" value="ECO:0007669"/>
    <property type="project" value="TreeGrafter"/>
</dbReference>
<dbReference type="PANTHER" id="PTHR22914:SF16">
    <property type="entry name" value="CHITIN SYNTHASE 3"/>
    <property type="match status" value="1"/>
</dbReference>
<evidence type="ECO:0000256" key="3">
    <source>
        <dbReference type="ARBA" id="ARBA00022475"/>
    </source>
</evidence>
<dbReference type="GO" id="GO:0004100">
    <property type="term" value="F:chitin synthase activity"/>
    <property type="evidence" value="ECO:0007669"/>
    <property type="project" value="UniProtKB-EC"/>
</dbReference>
<proteinExistence type="predicted"/>
<dbReference type="EMBL" id="JAIXMP010000046">
    <property type="protein sequence ID" value="KAI9246503.1"/>
    <property type="molecule type" value="Genomic_DNA"/>
</dbReference>
<evidence type="ECO:0000256" key="5">
    <source>
        <dbReference type="ARBA" id="ARBA00022679"/>
    </source>
</evidence>
<evidence type="ECO:0000256" key="9">
    <source>
        <dbReference type="ARBA" id="ARBA00023180"/>
    </source>
</evidence>
<sequence>MPTSLKNVKDEKDDNDDDSEYDDDAKEKTKYKIRRKLFRMTQRSHMPDCWTLTSWILTWWIPSFFMRLIGIKDKQTQQAWREKVSLVIIILILCFSVGFLTFGFNATVCGRQPTRIRPTGINEDQIIISGRVFNLKSFTHATPYPGIPATGDLLEMGYGGRDLSFMFQTVNYNCKGIFRPMIPDDPHGNVINYFPCVPIDRSDASKVNNTDNPKREGCHVSPKSRKALRKLEVAGDIYYNWTDIQQPGTSLVAFNGHVLDLSRLRYLTPNIPMPYQIAQFIGPGSAFIGRDATYWLSTTADRLMIGKCLTDVLKVGVLDTRSTGCIISDIVLWVSLAVILGVVLVRFILALVFGWCISWKLGSIREETAEERRIRQDAVLQWEMNNVEQMHYPRRRSISSIEESLHSATPSTIHNPSIIDNYHHNGSVGSVSSAPHGVVRNNNNSGGGSNSGRAMRRFFPTTSRFTQPNSPNYNRPSPYGSRGFGGNSADTMLTLTPRQRRCTTAPSSPANYHNIIADSNASYHNSSSSVNNSMMLTNSNHPNNSNSYVLDSQFFKELHSLGRLQRDAAADAYAQKEHRFNFDLLYTFMVVTCYSEGEEGLRTTLDSLANTEYPASHKVLLVICDGIITGSGNSKSTPDIALSMMKDDLFPRDRVQPVSYVAIADGTRRHNMAKVYAGYYKYNDDPAKAPEPMPLEKQQRVPMIVIVKCGAPAERKSKKPGNRGKRDSQVILMNTMQKVFYHDRMCELEFQFCKAVAKLVDRHPARFQCCLMVDADTKVYPDSLARMVATMSRDPKIMGLCGETKIANKSDSWVTAIQVFEYYISHHMSKAFESIFGGVTCLPGCFCMYRIIAPKGEQYVPIFCSTDIVESYCENVVDTLHKKNLLLLGEDRYLTTLMLRTFPKRKMVFVPQAVCKTVVPDTFPVLLSQRRRWINSTVHNLLELVLIRDLCGTFCFSMQFVVFMELVGTVVLPAAISFTLYLIVISFFVRPVPIIPLLLLAAILGLPAVLIALTTRKMVYVGWMMVYLCSLPIWNFLLPAYAYWNFDDFSWGETRQVQGITGQHEDHSRREGKFDGKDIAMRKFEEWARLDRHATSDESSQHVRNYPAIYYGH</sequence>
<evidence type="ECO:0000313" key="14">
    <source>
        <dbReference type="Proteomes" id="UP001209540"/>
    </source>
</evidence>
<feature type="transmembrane region" description="Helical" evidence="11">
    <location>
        <begin position="330"/>
        <end position="357"/>
    </location>
</feature>
<evidence type="ECO:0000256" key="8">
    <source>
        <dbReference type="ARBA" id="ARBA00023136"/>
    </source>
</evidence>
<keyword evidence="3" id="KW-1003">Cell membrane</keyword>
<keyword evidence="7 11" id="KW-1133">Transmembrane helix</keyword>
<evidence type="ECO:0000313" key="13">
    <source>
        <dbReference type="EMBL" id="KAI9246503.1"/>
    </source>
</evidence>
<keyword evidence="14" id="KW-1185">Reference proteome</keyword>
<organism evidence="13 14">
    <name type="scientific">Phascolomyces articulosus</name>
    <dbReference type="NCBI Taxonomy" id="60185"/>
    <lineage>
        <taxon>Eukaryota</taxon>
        <taxon>Fungi</taxon>
        <taxon>Fungi incertae sedis</taxon>
        <taxon>Mucoromycota</taxon>
        <taxon>Mucoromycotina</taxon>
        <taxon>Mucoromycetes</taxon>
        <taxon>Mucorales</taxon>
        <taxon>Lichtheimiaceae</taxon>
        <taxon>Phascolomyces</taxon>
    </lineage>
</organism>
<accession>A0AAD5JMZ5</accession>
<feature type="transmembrane region" description="Helical" evidence="11">
    <location>
        <begin position="52"/>
        <end position="71"/>
    </location>
</feature>
<name>A0AAD5JMZ5_9FUNG</name>
<feature type="compositionally biased region" description="Acidic residues" evidence="10">
    <location>
        <begin position="13"/>
        <end position="24"/>
    </location>
</feature>
<dbReference type="EC" id="2.4.1.16" evidence="2"/>